<accession>A0A4S2MX74</accession>
<organism evidence="2 3">
    <name type="scientific">Ascodesmis nigricans</name>
    <dbReference type="NCBI Taxonomy" id="341454"/>
    <lineage>
        <taxon>Eukaryota</taxon>
        <taxon>Fungi</taxon>
        <taxon>Dikarya</taxon>
        <taxon>Ascomycota</taxon>
        <taxon>Pezizomycotina</taxon>
        <taxon>Pezizomycetes</taxon>
        <taxon>Pezizales</taxon>
        <taxon>Ascodesmidaceae</taxon>
        <taxon>Ascodesmis</taxon>
    </lineage>
</organism>
<feature type="region of interest" description="Disordered" evidence="1">
    <location>
        <begin position="116"/>
        <end position="141"/>
    </location>
</feature>
<protein>
    <submittedName>
        <fullName evidence="2">Uncharacterized protein</fullName>
    </submittedName>
</protein>
<feature type="compositionally biased region" description="Pro residues" evidence="1">
    <location>
        <begin position="256"/>
        <end position="270"/>
    </location>
</feature>
<feature type="region of interest" description="Disordered" evidence="1">
    <location>
        <begin position="244"/>
        <end position="276"/>
    </location>
</feature>
<evidence type="ECO:0000313" key="3">
    <source>
        <dbReference type="Proteomes" id="UP000298138"/>
    </source>
</evidence>
<dbReference type="AlphaFoldDB" id="A0A4S2MX74"/>
<dbReference type="InParanoid" id="A0A4S2MX74"/>
<keyword evidence="3" id="KW-1185">Reference proteome</keyword>
<feature type="compositionally biased region" description="Polar residues" evidence="1">
    <location>
        <begin position="179"/>
        <end position="191"/>
    </location>
</feature>
<name>A0A4S2MX74_9PEZI</name>
<feature type="compositionally biased region" description="Low complexity" evidence="1">
    <location>
        <begin position="61"/>
        <end position="76"/>
    </location>
</feature>
<dbReference type="OrthoDB" id="10346361at2759"/>
<feature type="region of interest" description="Disordered" evidence="1">
    <location>
        <begin position="432"/>
        <end position="523"/>
    </location>
</feature>
<reference evidence="2 3" key="1">
    <citation type="submission" date="2019-04" db="EMBL/GenBank/DDBJ databases">
        <title>Comparative genomics and transcriptomics to analyze fruiting body development in filamentous ascomycetes.</title>
        <authorList>
            <consortium name="DOE Joint Genome Institute"/>
            <person name="Lutkenhaus R."/>
            <person name="Traeger S."/>
            <person name="Breuer J."/>
            <person name="Kuo A."/>
            <person name="Lipzen A."/>
            <person name="Pangilinan J."/>
            <person name="Dilworth D."/>
            <person name="Sandor L."/>
            <person name="Poggeler S."/>
            <person name="Barry K."/>
            <person name="Grigoriev I.V."/>
            <person name="Nowrousian M."/>
        </authorList>
    </citation>
    <scope>NUCLEOTIDE SEQUENCE [LARGE SCALE GENOMIC DNA]</scope>
    <source>
        <strain evidence="2 3">CBS 389.68</strain>
    </source>
</reference>
<feature type="region of interest" description="Disordered" evidence="1">
    <location>
        <begin position="1"/>
        <end position="88"/>
    </location>
</feature>
<proteinExistence type="predicted"/>
<dbReference type="Proteomes" id="UP000298138">
    <property type="component" value="Unassembled WGS sequence"/>
</dbReference>
<evidence type="ECO:0000256" key="1">
    <source>
        <dbReference type="SAM" id="MobiDB-lite"/>
    </source>
</evidence>
<feature type="region of interest" description="Disordered" evidence="1">
    <location>
        <begin position="172"/>
        <end position="193"/>
    </location>
</feature>
<feature type="compositionally biased region" description="Basic and acidic residues" evidence="1">
    <location>
        <begin position="116"/>
        <end position="125"/>
    </location>
</feature>
<evidence type="ECO:0000313" key="2">
    <source>
        <dbReference type="EMBL" id="TGZ81292.1"/>
    </source>
</evidence>
<dbReference type="EMBL" id="ML220120">
    <property type="protein sequence ID" value="TGZ81292.1"/>
    <property type="molecule type" value="Genomic_DNA"/>
</dbReference>
<sequence length="523" mass="58813">MDNATNAKAGIKPQPRHYPFPQLNTHTNGNSQAISAPVTPPNSNTFRNPLFITGIERRAGDTQGTGESTTTGESHTAVYGNAVNTSNPAMDNHEIEQWARVLFDATRKVDDNIAGRAIDTEKNGDELGDDEDAPYDDDDDEEEEEEYALQQAGEGLGVTGRKTVGALTISRDEGFSGRGSMTSKSPQQMSGDNHGGIRCHNYSDGLVELSSPTRSIYPPMSVHNEVLEYSQKYIQPAPLKITNTGIPSHTNAFDPPSTPTTTNPPPPPATPLRRTYPSLHLDSIPNPVPLSPSSSISTPLHRRIHTHFFIASESYTLIGLYRAWLCFFDGPPDWDRITAAFNKAMLHMPTSLGDYPVDNDHIRRRTRLELKKEWKGLFPEDYTLWKKGKRPAIPEKWKHVKARFERRYPEWKWEGLRPRFWKRGEVQEVVMKDSEKEGGGKGDVEMKDIEMQGGDKKEGENEDDKKRQEREGEEKNGEEKNGEEKKCEDLNEAAHKEEEPKEQKQKGEDHKEEGEKADNGDAR</sequence>
<feature type="compositionally biased region" description="Acidic residues" evidence="1">
    <location>
        <begin position="126"/>
        <end position="141"/>
    </location>
</feature>
<feature type="compositionally biased region" description="Polar residues" evidence="1">
    <location>
        <begin position="22"/>
        <end position="34"/>
    </location>
</feature>
<gene>
    <name evidence="2" type="ORF">EX30DRAFT_340912</name>
</gene>